<gene>
    <name evidence="1" type="ORF">KUTeg_022978</name>
</gene>
<dbReference type="EMBL" id="JARBDR010000921">
    <property type="protein sequence ID" value="KAJ8298918.1"/>
    <property type="molecule type" value="Genomic_DNA"/>
</dbReference>
<dbReference type="Proteomes" id="UP001217089">
    <property type="component" value="Unassembled WGS sequence"/>
</dbReference>
<name>A0ABQ9E6J7_TEGGR</name>
<protein>
    <submittedName>
        <fullName evidence="1">Uncharacterized protein</fullName>
    </submittedName>
</protein>
<evidence type="ECO:0000313" key="2">
    <source>
        <dbReference type="Proteomes" id="UP001217089"/>
    </source>
</evidence>
<sequence length="129" mass="14629">MSSITKETTLNAQDAETYATKAKELLQGQLSQNYNDIEESATKDLVDRTEENLVNMLYLMLNVSLITQPLPINKDNISMTVFKSSGGSLPSSYNTNYGELTLPYWETFQDSNKDQECFAECKCTYNDIR</sequence>
<organism evidence="1 2">
    <name type="scientific">Tegillarca granosa</name>
    <name type="common">Malaysian cockle</name>
    <name type="synonym">Anadara granosa</name>
    <dbReference type="NCBI Taxonomy" id="220873"/>
    <lineage>
        <taxon>Eukaryota</taxon>
        <taxon>Metazoa</taxon>
        <taxon>Spiralia</taxon>
        <taxon>Lophotrochozoa</taxon>
        <taxon>Mollusca</taxon>
        <taxon>Bivalvia</taxon>
        <taxon>Autobranchia</taxon>
        <taxon>Pteriomorphia</taxon>
        <taxon>Arcoida</taxon>
        <taxon>Arcoidea</taxon>
        <taxon>Arcidae</taxon>
        <taxon>Tegillarca</taxon>
    </lineage>
</organism>
<comment type="caution">
    <text evidence="1">The sequence shown here is derived from an EMBL/GenBank/DDBJ whole genome shotgun (WGS) entry which is preliminary data.</text>
</comment>
<reference evidence="1 2" key="1">
    <citation type="submission" date="2022-12" db="EMBL/GenBank/DDBJ databases">
        <title>Chromosome-level genome of Tegillarca granosa.</title>
        <authorList>
            <person name="Kim J."/>
        </authorList>
    </citation>
    <scope>NUCLEOTIDE SEQUENCE [LARGE SCALE GENOMIC DNA]</scope>
    <source>
        <strain evidence="1">Teg-2019</strain>
        <tissue evidence="1">Adductor muscle</tissue>
    </source>
</reference>
<evidence type="ECO:0000313" key="1">
    <source>
        <dbReference type="EMBL" id="KAJ8298918.1"/>
    </source>
</evidence>
<proteinExistence type="predicted"/>
<keyword evidence="2" id="KW-1185">Reference proteome</keyword>
<accession>A0ABQ9E6J7</accession>